<name>A0A8S9YWZ7_9TREM</name>
<evidence type="ECO:0000313" key="3">
    <source>
        <dbReference type="Proteomes" id="UP000822476"/>
    </source>
</evidence>
<comment type="caution">
    <text evidence="2">The sequence shown here is derived from an EMBL/GenBank/DDBJ whole genome shotgun (WGS) entry which is preliminary data.</text>
</comment>
<sequence>MVRNECSCLKVKLTMTVVCIVVLMLIQGQPASSNDGMEVGARHYLDYPDYDDQFYGPIPDWNRFRQVYKRKPYLTQRLGK</sequence>
<keyword evidence="3" id="KW-1185">Reference proteome</keyword>
<accession>A0A8S9YWZ7</accession>
<protein>
    <submittedName>
        <fullName evidence="2">Uncharacterized protein</fullName>
    </submittedName>
</protein>
<feature type="chain" id="PRO_5035840533" evidence="1">
    <location>
        <begin position="34"/>
        <end position="80"/>
    </location>
</feature>
<keyword evidence="1" id="KW-0732">Signal</keyword>
<dbReference type="Proteomes" id="UP000822476">
    <property type="component" value="Unassembled WGS sequence"/>
</dbReference>
<proteinExistence type="predicted"/>
<evidence type="ECO:0000313" key="2">
    <source>
        <dbReference type="EMBL" id="KAF7257501.1"/>
    </source>
</evidence>
<evidence type="ECO:0000256" key="1">
    <source>
        <dbReference type="SAM" id="SignalP"/>
    </source>
</evidence>
<feature type="signal peptide" evidence="1">
    <location>
        <begin position="1"/>
        <end position="33"/>
    </location>
</feature>
<reference evidence="2" key="1">
    <citation type="submission" date="2019-07" db="EMBL/GenBank/DDBJ databases">
        <title>Annotation for the trematode Paragonimus miyazaki's.</title>
        <authorList>
            <person name="Choi Y.-J."/>
        </authorList>
    </citation>
    <scope>NUCLEOTIDE SEQUENCE</scope>
    <source>
        <strain evidence="2">Japan</strain>
    </source>
</reference>
<dbReference type="AlphaFoldDB" id="A0A8S9YWZ7"/>
<dbReference type="EMBL" id="JTDE01002345">
    <property type="protein sequence ID" value="KAF7257501.1"/>
    <property type="molecule type" value="Genomic_DNA"/>
</dbReference>
<gene>
    <name evidence="2" type="ORF">EG68_05787</name>
</gene>
<organism evidence="2 3">
    <name type="scientific">Paragonimus skrjabini miyazakii</name>
    <dbReference type="NCBI Taxonomy" id="59628"/>
    <lineage>
        <taxon>Eukaryota</taxon>
        <taxon>Metazoa</taxon>
        <taxon>Spiralia</taxon>
        <taxon>Lophotrochozoa</taxon>
        <taxon>Platyhelminthes</taxon>
        <taxon>Trematoda</taxon>
        <taxon>Digenea</taxon>
        <taxon>Plagiorchiida</taxon>
        <taxon>Troglotremata</taxon>
        <taxon>Troglotrematidae</taxon>
        <taxon>Paragonimus</taxon>
    </lineage>
</organism>